<dbReference type="AlphaFoldDB" id="A0A2T1D5S6"/>
<keyword evidence="3" id="KW-1185">Reference proteome</keyword>
<dbReference type="Pfam" id="PF11850">
    <property type="entry name" value="DUF3370"/>
    <property type="match status" value="1"/>
</dbReference>
<reference evidence="2 3" key="2">
    <citation type="submission" date="2018-03" db="EMBL/GenBank/DDBJ databases">
        <title>The ancient ancestry and fast evolution of plastids.</title>
        <authorList>
            <person name="Moore K.R."/>
            <person name="Magnabosco C."/>
            <person name="Momper L."/>
            <person name="Gold D.A."/>
            <person name="Bosak T."/>
            <person name="Fournier G.P."/>
        </authorList>
    </citation>
    <scope>NUCLEOTIDE SEQUENCE [LARGE SCALE GENOMIC DNA]</scope>
    <source>
        <strain evidence="2 3">ULC007</strain>
    </source>
</reference>
<evidence type="ECO:0000256" key="1">
    <source>
        <dbReference type="SAM" id="SignalP"/>
    </source>
</evidence>
<keyword evidence="1" id="KW-0732">Signal</keyword>
<feature type="signal peptide" evidence="1">
    <location>
        <begin position="1"/>
        <end position="19"/>
    </location>
</feature>
<organism evidence="2 3">
    <name type="scientific">Phormidesmis priestleyi ULC007</name>
    <dbReference type="NCBI Taxonomy" id="1920490"/>
    <lineage>
        <taxon>Bacteria</taxon>
        <taxon>Bacillati</taxon>
        <taxon>Cyanobacteriota</taxon>
        <taxon>Cyanophyceae</taxon>
        <taxon>Leptolyngbyales</taxon>
        <taxon>Leptolyngbyaceae</taxon>
        <taxon>Phormidesmis</taxon>
    </lineage>
</organism>
<dbReference type="Proteomes" id="UP000238634">
    <property type="component" value="Unassembled WGS sequence"/>
</dbReference>
<dbReference type="STRING" id="1920490.GCA_001895925_00422"/>
<dbReference type="InterPro" id="IPR021801">
    <property type="entry name" value="DUF3370"/>
</dbReference>
<sequence length="458" mass="50372">MILRSIMLSFLPILTLAQATPILPPQEIIKPQEVRSLPGQLDSVLVFNSNSPEVVQTEGILLSTFPPTGKRVPAAHLNQAFEGRFDLFAHHIAKALTPQDLRTLYLGVIVHNPGQTAVTLDILNAASYVSQPDAPFVDLPSYLDNATGKVFAGPGGRAVGEVLRGQRQSLFPPQIVIPPGESRLLMNLPIPVKTLTPPLNGRSTLMRLHSTGKVYVASLGMFAKPNPDGSEREPTLEEWQTLLDQGDLAQPRDKAATPITQSNEAFAYGRVAGVAQGSQWSGRLVDVGNDRLAIPQPGQAFSYGLSLLYRGTMGTGQNQNAKLLKRYPDTAYEAHGNYGIEYNLSMPLRNFTNQNQVVTIALENPLKREDTKQGLRFFEPPARQVFFRGTVRIRYNDDAGLPQTRFVHLVLRRGQQGEPLITLTMKPGEQRLVAVDLIYPPDSTPPQVLTVRTLDQAR</sequence>
<protein>
    <submittedName>
        <fullName evidence="2">DUF3370 domain-containing protein</fullName>
    </submittedName>
</protein>
<gene>
    <name evidence="2" type="ORF">C7B65_23490</name>
</gene>
<evidence type="ECO:0000313" key="3">
    <source>
        <dbReference type="Proteomes" id="UP000238634"/>
    </source>
</evidence>
<reference evidence="2 3" key="1">
    <citation type="submission" date="2018-02" db="EMBL/GenBank/DDBJ databases">
        <authorList>
            <person name="Cohen D.B."/>
            <person name="Kent A.D."/>
        </authorList>
    </citation>
    <scope>NUCLEOTIDE SEQUENCE [LARGE SCALE GENOMIC DNA]</scope>
    <source>
        <strain evidence="2 3">ULC007</strain>
    </source>
</reference>
<comment type="caution">
    <text evidence="2">The sequence shown here is derived from an EMBL/GenBank/DDBJ whole genome shotgun (WGS) entry which is preliminary data.</text>
</comment>
<feature type="chain" id="PRO_5015761910" evidence="1">
    <location>
        <begin position="20"/>
        <end position="458"/>
    </location>
</feature>
<dbReference type="OrthoDB" id="502907at2"/>
<proteinExistence type="predicted"/>
<accession>A0A2T1D5S6</accession>
<name>A0A2T1D5S6_9CYAN</name>
<evidence type="ECO:0000313" key="2">
    <source>
        <dbReference type="EMBL" id="PSB15781.1"/>
    </source>
</evidence>
<dbReference type="EMBL" id="PVWG01000053">
    <property type="protein sequence ID" value="PSB15781.1"/>
    <property type="molecule type" value="Genomic_DNA"/>
</dbReference>